<protein>
    <submittedName>
        <fullName evidence="1">RepA</fullName>
    </submittedName>
</protein>
<dbReference type="InterPro" id="IPR018777">
    <property type="entry name" value="Replication_initiator_prot_A"/>
</dbReference>
<name>A0A1Z5YRH9_9PROT</name>
<dbReference type="EMBL" id="JOMQ01000076">
    <property type="protein sequence ID" value="OUI99262.1"/>
    <property type="molecule type" value="Genomic_DNA"/>
</dbReference>
<dbReference type="AlphaFoldDB" id="A0A1Z5YRH9"/>
<sequence>MSVPDRSITLVPDRSNFCRMSLLPDRHPNLDFFVLDIADAVPKDDMASMEHPLFSLATKPDMRHLEYRNGDNILKIRPSGLGLPTIFDKDILIFAISQLMARKNRGEPIGDTVRFSARELSVATNRPIGGNHYKRLEDAFARLQGAQFVTNIKSGGKVETRIFSLIDEGGFVRTDDERFRLDYCEVKLSRWLMRAIETDQVVTISHDYFRLRRPLERRLYEIARKHCGSSPKWQIRLANLQNKTGSNAAIKRFRHNLREIIRADVTPFYRFEIDDGDIITVRPRSGSITLTPTITIPEWAEEQARAHARTLGRDYYALRANWLTFAQEETVKNNPPKNPGAAFVAYCKKQGNLRS</sequence>
<evidence type="ECO:0000313" key="1">
    <source>
        <dbReference type="EMBL" id="OUI99262.1"/>
    </source>
</evidence>
<comment type="caution">
    <text evidence="1">The sequence shown here is derived from an EMBL/GenBank/DDBJ whole genome shotgun (WGS) entry which is preliminary data.</text>
</comment>
<gene>
    <name evidence="1" type="ORF">HK14_14515</name>
</gene>
<evidence type="ECO:0000313" key="2">
    <source>
        <dbReference type="Proteomes" id="UP000196086"/>
    </source>
</evidence>
<proteinExistence type="predicted"/>
<reference evidence="1 2" key="1">
    <citation type="submission" date="2014-06" db="EMBL/GenBank/DDBJ databases">
        <authorList>
            <person name="Ju J."/>
            <person name="Zhang J."/>
        </authorList>
    </citation>
    <scope>NUCLEOTIDE SEQUENCE [LARGE SCALE GENOMIC DNA]</scope>
    <source>
        <strain evidence="1 2">DsW_47</strain>
    </source>
</reference>
<dbReference type="Proteomes" id="UP000196086">
    <property type="component" value="Unassembled WGS sequence"/>
</dbReference>
<dbReference type="Pfam" id="PF10134">
    <property type="entry name" value="RPA"/>
    <property type="match status" value="1"/>
</dbReference>
<accession>A0A1Z5YRH9</accession>
<organism evidence="1 2">
    <name type="scientific">Acetobacter cibinongensis</name>
    <dbReference type="NCBI Taxonomy" id="146475"/>
    <lineage>
        <taxon>Bacteria</taxon>
        <taxon>Pseudomonadati</taxon>
        <taxon>Pseudomonadota</taxon>
        <taxon>Alphaproteobacteria</taxon>
        <taxon>Acetobacterales</taxon>
        <taxon>Acetobacteraceae</taxon>
        <taxon>Acetobacter</taxon>
    </lineage>
</organism>